<proteinExistence type="predicted"/>
<gene>
    <name evidence="1" type="ORF">LSH36_162g08043</name>
</gene>
<protein>
    <submittedName>
        <fullName evidence="1">Uncharacterized protein</fullName>
    </submittedName>
</protein>
<dbReference type="SUPFAM" id="SSF52980">
    <property type="entry name" value="Restriction endonuclease-like"/>
    <property type="match status" value="1"/>
</dbReference>
<evidence type="ECO:0000313" key="1">
    <source>
        <dbReference type="EMBL" id="KAK2158898.1"/>
    </source>
</evidence>
<reference evidence="1" key="1">
    <citation type="journal article" date="2023" name="Mol. Biol. Evol.">
        <title>Third-Generation Sequencing Reveals the Adaptive Role of the Epigenome in Three Deep-Sea Polychaetes.</title>
        <authorList>
            <person name="Perez M."/>
            <person name="Aroh O."/>
            <person name="Sun Y."/>
            <person name="Lan Y."/>
            <person name="Juniper S.K."/>
            <person name="Young C.R."/>
            <person name="Angers B."/>
            <person name="Qian P.Y."/>
        </authorList>
    </citation>
    <scope>NUCLEOTIDE SEQUENCE</scope>
    <source>
        <strain evidence="1">P08H-3</strain>
    </source>
</reference>
<dbReference type="Gene3D" id="3.90.320.10">
    <property type="match status" value="1"/>
</dbReference>
<dbReference type="AlphaFoldDB" id="A0AAD9JT60"/>
<dbReference type="EMBL" id="JAODUP010000162">
    <property type="protein sequence ID" value="KAK2158898.1"/>
    <property type="molecule type" value="Genomic_DNA"/>
</dbReference>
<keyword evidence="2" id="KW-1185">Reference proteome</keyword>
<dbReference type="InterPro" id="IPR011335">
    <property type="entry name" value="Restrct_endonuc-II-like"/>
</dbReference>
<evidence type="ECO:0000313" key="2">
    <source>
        <dbReference type="Proteomes" id="UP001208570"/>
    </source>
</evidence>
<dbReference type="GO" id="GO:0006281">
    <property type="term" value="P:DNA repair"/>
    <property type="evidence" value="ECO:0007669"/>
    <property type="project" value="UniProtKB-ARBA"/>
</dbReference>
<organism evidence="1 2">
    <name type="scientific">Paralvinella palmiformis</name>
    <dbReference type="NCBI Taxonomy" id="53620"/>
    <lineage>
        <taxon>Eukaryota</taxon>
        <taxon>Metazoa</taxon>
        <taxon>Spiralia</taxon>
        <taxon>Lophotrochozoa</taxon>
        <taxon>Annelida</taxon>
        <taxon>Polychaeta</taxon>
        <taxon>Sedentaria</taxon>
        <taxon>Canalipalpata</taxon>
        <taxon>Terebellida</taxon>
        <taxon>Terebelliformia</taxon>
        <taxon>Alvinellidae</taxon>
        <taxon>Paralvinella</taxon>
    </lineage>
</organism>
<dbReference type="Proteomes" id="UP001208570">
    <property type="component" value="Unassembled WGS sequence"/>
</dbReference>
<accession>A0AAD9JT60</accession>
<name>A0AAD9JT60_9ANNE</name>
<sequence length="117" mass="13548">MMIGLPLDLDPSFVNVDVDDYRLFRDGSVNVEKLEYYENNKCGAVHKNGTWSLKSTHPYYYLVQMQLGIMGLSHCDFIVHIKQGNHIIEVPNDDIKFQEIVLNLDSFGKYQLFPHLV</sequence>
<dbReference type="InterPro" id="IPR011604">
    <property type="entry name" value="PDDEXK-like_dom_sf"/>
</dbReference>
<comment type="caution">
    <text evidence="1">The sequence shown here is derived from an EMBL/GenBank/DDBJ whole genome shotgun (WGS) entry which is preliminary data.</text>
</comment>